<dbReference type="SMART" id="SM00306">
    <property type="entry name" value="HintN"/>
    <property type="match status" value="1"/>
</dbReference>
<name>A0A2T4G4I4_9PSED</name>
<keyword evidence="4" id="KW-1185">Reference proteome</keyword>
<dbReference type="EMBL" id="VZPQ01000013">
    <property type="protein sequence ID" value="KAB0565020.1"/>
    <property type="molecule type" value="Genomic_DNA"/>
</dbReference>
<dbReference type="EMBL" id="PYWX01000015">
    <property type="protein sequence ID" value="PTC30593.1"/>
    <property type="molecule type" value="Genomic_DNA"/>
</dbReference>
<protein>
    <recommendedName>
        <fullName evidence="1">Hint domain-containing protein</fullName>
    </recommendedName>
</protein>
<accession>A0A2T4G4I4</accession>
<evidence type="ECO:0000313" key="4">
    <source>
        <dbReference type="Proteomes" id="UP000240476"/>
    </source>
</evidence>
<dbReference type="PROSITE" id="PS50817">
    <property type="entry name" value="INTEIN_N_TER"/>
    <property type="match status" value="1"/>
</dbReference>
<reference evidence="2 5" key="2">
    <citation type="submission" date="2019-09" db="EMBL/GenBank/DDBJ databases">
        <title>Draft genome sequences of 48 bacterial type strains from the CCUG.</title>
        <authorList>
            <person name="Tunovic T."/>
            <person name="Pineiro-Iglesias B."/>
            <person name="Unosson C."/>
            <person name="Inganas E."/>
            <person name="Ohlen M."/>
            <person name="Cardew S."/>
            <person name="Jensie-Markopoulos S."/>
            <person name="Salva-Serra F."/>
            <person name="Jaen-Luchoro D."/>
            <person name="Karlsson R."/>
            <person name="Svensson-Stadler L."/>
            <person name="Chun J."/>
            <person name="Moore E."/>
        </authorList>
    </citation>
    <scope>NUCLEOTIDE SEQUENCE [LARGE SCALE GENOMIC DNA]</scope>
    <source>
        <strain evidence="2 5">CCUG 51524</strain>
    </source>
</reference>
<proteinExistence type="predicted"/>
<feature type="domain" description="Hint" evidence="1">
    <location>
        <begin position="147"/>
        <end position="251"/>
    </location>
</feature>
<sequence>MTTRQTGRALVSKFQGNSYESAAQVSELVTDAATMAAPGSSAARFGQISKASEASAFIRADGALAARSEAAAGLTTRLADDIPTYGLSPNSFDTTLQFERSGARTPTTSISAYQPTALTGDLGSYVRADDLLAARSNEVVLTKYKEPCCFAAGTKVSTPNGDRAIESLRVGDVVWSKPERGGKPFAAKILATHQRSDQPIYRLKLKSVRADGEAKGETLLVTPGHPFYVPAKRDFISVIDLKPGDLLQSLADGETNNTSSEVESLELYLPVGETFNLTVDVGHTFYVGDLKTWVHNTGPCALPSDYFGLKGSVPSKTAVQELEVDAYKNLKAREVVGDGLEHDHIPSFAALRTAKEAELGRPLTELETKTLYQNSTAVEVPRDVHIAGPTYGGKNTPAQIQQDAADLCGAVCRDTEALRENLNSRGYDSKLVDETVQKIVERNRKTGVIK</sequence>
<dbReference type="InterPro" id="IPR006141">
    <property type="entry name" value="Intein_N"/>
</dbReference>
<dbReference type="SUPFAM" id="SSF51294">
    <property type="entry name" value="Hedgehog/intein (Hint) domain"/>
    <property type="match status" value="1"/>
</dbReference>
<evidence type="ECO:0000313" key="5">
    <source>
        <dbReference type="Proteomes" id="UP000423257"/>
    </source>
</evidence>
<dbReference type="AlphaFoldDB" id="A0A2T4G4I4"/>
<dbReference type="InterPro" id="IPR003587">
    <property type="entry name" value="Hint_dom_N"/>
</dbReference>
<dbReference type="CDD" id="cd00081">
    <property type="entry name" value="Hint"/>
    <property type="match status" value="1"/>
</dbReference>
<dbReference type="Proteomes" id="UP000240476">
    <property type="component" value="Unassembled WGS sequence"/>
</dbReference>
<evidence type="ECO:0000313" key="2">
    <source>
        <dbReference type="EMBL" id="KAB0565020.1"/>
    </source>
</evidence>
<evidence type="ECO:0000259" key="1">
    <source>
        <dbReference type="SMART" id="SM00306"/>
    </source>
</evidence>
<dbReference type="GO" id="GO:0016539">
    <property type="term" value="P:intein-mediated protein splicing"/>
    <property type="evidence" value="ECO:0007669"/>
    <property type="project" value="InterPro"/>
</dbReference>
<comment type="caution">
    <text evidence="3">The sequence shown here is derived from an EMBL/GenBank/DDBJ whole genome shotgun (WGS) entry which is preliminary data.</text>
</comment>
<reference evidence="3 4" key="1">
    <citation type="submission" date="2018-03" db="EMBL/GenBank/DDBJ databases">
        <title>Draft genome sequence of the type strain of Pseudomonas palleroniana LMG 23076, isolated from rice in Cameroon.</title>
        <authorList>
            <person name="Tambong J.T."/>
        </authorList>
    </citation>
    <scope>NUCLEOTIDE SEQUENCE [LARGE SCALE GENOMIC DNA]</scope>
    <source>
        <strain evidence="3 4">LMG 23076</strain>
    </source>
</reference>
<gene>
    <name evidence="3" type="ORF">C9383_05250</name>
    <name evidence="2" type="ORF">F7R03_20170</name>
</gene>
<dbReference type="InterPro" id="IPR036844">
    <property type="entry name" value="Hint_dom_sf"/>
</dbReference>
<dbReference type="Proteomes" id="UP000423257">
    <property type="component" value="Unassembled WGS sequence"/>
</dbReference>
<dbReference type="Gene3D" id="2.170.16.10">
    <property type="entry name" value="Hedgehog/Intein (Hint) domain"/>
    <property type="match status" value="1"/>
</dbReference>
<organism evidence="3 4">
    <name type="scientific">Pseudomonas palleroniana</name>
    <dbReference type="NCBI Taxonomy" id="191390"/>
    <lineage>
        <taxon>Bacteria</taxon>
        <taxon>Pseudomonadati</taxon>
        <taxon>Pseudomonadota</taxon>
        <taxon>Gammaproteobacteria</taxon>
        <taxon>Pseudomonadales</taxon>
        <taxon>Pseudomonadaceae</taxon>
        <taxon>Pseudomonas</taxon>
    </lineage>
</organism>
<dbReference type="Pfam" id="PF07591">
    <property type="entry name" value="PT-HINT"/>
    <property type="match status" value="1"/>
</dbReference>
<evidence type="ECO:0000313" key="3">
    <source>
        <dbReference type="EMBL" id="PTC30593.1"/>
    </source>
</evidence>